<dbReference type="NCBIfam" id="TIGR01168">
    <property type="entry name" value="YSIRK_signal"/>
    <property type="match status" value="1"/>
</dbReference>
<keyword evidence="3" id="KW-0732">Signal</keyword>
<feature type="compositionally biased region" description="Polar residues" evidence="6">
    <location>
        <begin position="696"/>
        <end position="718"/>
    </location>
</feature>
<protein>
    <submittedName>
        <fullName evidence="9">YSIRK signal domain/LPXTG anchor domain surface protein</fullName>
    </submittedName>
</protein>
<feature type="coiled-coil region" evidence="5">
    <location>
        <begin position="503"/>
        <end position="567"/>
    </location>
</feature>
<name>A0A5N1I735_LACJE</name>
<dbReference type="PROSITE" id="PS50847">
    <property type="entry name" value="GRAM_POS_ANCHORING"/>
    <property type="match status" value="1"/>
</dbReference>
<keyword evidence="7" id="KW-1133">Transmembrane helix</keyword>
<proteinExistence type="predicted"/>
<reference evidence="10 12" key="2">
    <citation type="submission" date="2024-04" db="EMBL/GenBank/DDBJ databases">
        <title>Three lactobacilli isolated from voided urine samples from females with type 2 diabetes.</title>
        <authorList>
            <person name="Kula A."/>
            <person name="Stegman N."/>
            <person name="Putonti C."/>
        </authorList>
    </citation>
    <scope>NUCLEOTIDE SEQUENCE [LARGE SCALE GENOMIC DNA]</scope>
    <source>
        <strain evidence="10 12">1855</strain>
    </source>
</reference>
<dbReference type="InterPro" id="IPR044024">
    <property type="entry name" value="aRib"/>
</dbReference>
<keyword evidence="2" id="KW-0964">Secreted</keyword>
<evidence type="ECO:0000313" key="12">
    <source>
        <dbReference type="Proteomes" id="UP001385848"/>
    </source>
</evidence>
<gene>
    <name evidence="10" type="ORF">AAC431_09130</name>
    <name evidence="9" type="ORF">F6H94_08635</name>
</gene>
<keyword evidence="12" id="KW-1185">Reference proteome</keyword>
<feature type="domain" description="Gram-positive cocci surface proteins LPxTG" evidence="8">
    <location>
        <begin position="710"/>
        <end position="744"/>
    </location>
</feature>
<organism evidence="9 11">
    <name type="scientific">Lactobacillus jensenii</name>
    <dbReference type="NCBI Taxonomy" id="109790"/>
    <lineage>
        <taxon>Bacteria</taxon>
        <taxon>Bacillati</taxon>
        <taxon>Bacillota</taxon>
        <taxon>Bacilli</taxon>
        <taxon>Lactobacillales</taxon>
        <taxon>Lactobacillaceae</taxon>
        <taxon>Lactobacillus</taxon>
    </lineage>
</organism>
<evidence type="ECO:0000313" key="11">
    <source>
        <dbReference type="Proteomes" id="UP000327236"/>
    </source>
</evidence>
<evidence type="ECO:0000313" key="9">
    <source>
        <dbReference type="EMBL" id="KAA9319941.1"/>
    </source>
</evidence>
<dbReference type="RefSeq" id="WP_006588197.1">
    <property type="nucleotide sequence ID" value="NZ_JASOPG010000040.1"/>
</dbReference>
<dbReference type="Pfam" id="PF18938">
    <property type="entry name" value="aRib"/>
    <property type="match status" value="1"/>
</dbReference>
<evidence type="ECO:0000259" key="8">
    <source>
        <dbReference type="PROSITE" id="PS50847"/>
    </source>
</evidence>
<evidence type="ECO:0000256" key="3">
    <source>
        <dbReference type="ARBA" id="ARBA00022729"/>
    </source>
</evidence>
<dbReference type="InterPro" id="IPR005877">
    <property type="entry name" value="YSIRK_signal_dom"/>
</dbReference>
<feature type="region of interest" description="Disordered" evidence="6">
    <location>
        <begin position="352"/>
        <end position="371"/>
    </location>
</feature>
<reference evidence="9 11" key="1">
    <citation type="submission" date="2019-09" db="EMBL/GenBank/DDBJ databases">
        <title>Draft genome sequence assemblies of isolates from the urinary tract.</title>
        <authorList>
            <person name="Mores C.R."/>
            <person name="Putonti C."/>
            <person name="Wolfe A.J."/>
        </authorList>
    </citation>
    <scope>NUCLEOTIDE SEQUENCE [LARGE SCALE GENOMIC DNA]</scope>
    <source>
        <strain evidence="9 11">UMB246</strain>
    </source>
</reference>
<dbReference type="AlphaFoldDB" id="A0A5N1I735"/>
<dbReference type="Gene3D" id="1.20.5.420">
    <property type="entry name" value="Immunoglobulin FC, subunit C"/>
    <property type="match status" value="2"/>
</dbReference>
<feature type="region of interest" description="Disordered" evidence="6">
    <location>
        <begin position="686"/>
        <end position="718"/>
    </location>
</feature>
<evidence type="ECO:0000313" key="10">
    <source>
        <dbReference type="EMBL" id="MEL0566062.1"/>
    </source>
</evidence>
<keyword evidence="7" id="KW-0812">Transmembrane</keyword>
<evidence type="ECO:0000256" key="2">
    <source>
        <dbReference type="ARBA" id="ARBA00022525"/>
    </source>
</evidence>
<comment type="caution">
    <text evidence="9">The sequence shown here is derived from an EMBL/GenBank/DDBJ whole genome shotgun (WGS) entry which is preliminary data.</text>
</comment>
<dbReference type="Proteomes" id="UP001385848">
    <property type="component" value="Unassembled WGS sequence"/>
</dbReference>
<keyword evidence="4" id="KW-0572">Peptidoglycan-anchor</keyword>
<keyword evidence="7" id="KW-0472">Membrane</keyword>
<feature type="transmembrane region" description="Helical" evidence="7">
    <location>
        <begin position="722"/>
        <end position="738"/>
    </location>
</feature>
<dbReference type="NCBIfam" id="TIGR01167">
    <property type="entry name" value="LPXTG_anchor"/>
    <property type="match status" value="1"/>
</dbReference>
<evidence type="ECO:0000256" key="7">
    <source>
        <dbReference type="SAM" id="Phobius"/>
    </source>
</evidence>
<dbReference type="Pfam" id="PF04650">
    <property type="entry name" value="YSIRK_signal"/>
    <property type="match status" value="1"/>
</dbReference>
<feature type="region of interest" description="Disordered" evidence="6">
    <location>
        <begin position="604"/>
        <end position="633"/>
    </location>
</feature>
<dbReference type="EMBL" id="VYWW01000069">
    <property type="protein sequence ID" value="KAA9319941.1"/>
    <property type="molecule type" value="Genomic_DNA"/>
</dbReference>
<dbReference type="InterPro" id="IPR009063">
    <property type="entry name" value="Ig/albumin-bd_sf"/>
</dbReference>
<sequence length="744" mass="81853">MLSKNNKKQYNLKHSNGQQHFSFRKTTVGLASVLLSTTLYLGVNSGFVVQAADNSITVGSTSNDKSEVDKSILQSAYDNAINIQKTDVKYINETDISKKNTYDDAINNAKTVIENESATSEDVTNASQKLLAAYNALTGINENTNKTQTLNSSSIENNTLSSNALETSLASTTLEQNNQINPDYNGDFDSAGMHFESLPDYKISYTQDEYNQYTHPTGWQTIYNEDGTVYGIVYRYKMPKNDEEAEAEGLSQKLNVYDLVQQIIVTDPKTGAKYKGVARVDPATTENNKLIYVDGTEPDADGRYKRNGHYVNVLSISGNRDGSLDQAQDVTYDTRESYDNNFYPDQKEWTVANDPKDHTKQPSDYADDEYGNGNYLKLSQFENYSKSGSSNEPRGDIYVGGNVQIVNSNTNEYYLALGVTTLKSAIDKKGFDNSVMRYILPIYFLGTNGEAAPAQETNKDELQKAVEEKPAVEKTASYENASEDAKKAYDDAVAEGQKVLDDANASQTAVDEAKAAIDKAKAELDGKETQLDEILNLFDKTLVEDLNNLTDEEKNQVEANIRNANSNKPISSIVVKDNGQTIVNFENGAQKELTPDQTIIKKEVTNTEKKTEQTTPVNESSVNKDALKNEINNKDQIKSSTVYTNASSSTKKAYDDALEKAQAVLADKNASQADVDTALANLNSASQKLDGKDSPETSSTTKNSINAKKLPQTGSQNETTRGWGLSLLALALVMLGFGKKRKKN</sequence>
<keyword evidence="5" id="KW-0175">Coiled coil</keyword>
<evidence type="ECO:0000256" key="4">
    <source>
        <dbReference type="ARBA" id="ARBA00023088"/>
    </source>
</evidence>
<evidence type="ECO:0000256" key="5">
    <source>
        <dbReference type="SAM" id="Coils"/>
    </source>
</evidence>
<dbReference type="SUPFAM" id="SSF46997">
    <property type="entry name" value="Bacterial immunoglobulin/albumin-binding domains"/>
    <property type="match status" value="2"/>
</dbReference>
<dbReference type="Proteomes" id="UP000327236">
    <property type="component" value="Unassembled WGS sequence"/>
</dbReference>
<accession>A0A5N1I735</accession>
<dbReference type="EMBL" id="JBBVUL010000029">
    <property type="protein sequence ID" value="MEL0566062.1"/>
    <property type="molecule type" value="Genomic_DNA"/>
</dbReference>
<evidence type="ECO:0000256" key="6">
    <source>
        <dbReference type="SAM" id="MobiDB-lite"/>
    </source>
</evidence>
<dbReference type="OrthoDB" id="2330051at2"/>
<dbReference type="InterPro" id="IPR019931">
    <property type="entry name" value="LPXTG_anchor"/>
</dbReference>
<dbReference type="Pfam" id="PF07554">
    <property type="entry name" value="FIVAR"/>
    <property type="match status" value="3"/>
</dbReference>
<dbReference type="Gene3D" id="3.10.20.890">
    <property type="match status" value="1"/>
</dbReference>
<keyword evidence="1" id="KW-0134">Cell wall</keyword>
<evidence type="ECO:0000256" key="1">
    <source>
        <dbReference type="ARBA" id="ARBA00022512"/>
    </source>
</evidence>
<dbReference type="Gene3D" id="1.20.1270.90">
    <property type="entry name" value="AF1782-like"/>
    <property type="match status" value="1"/>
</dbReference>